<protein>
    <recommendedName>
        <fullName evidence="5">MARVEL domain-containing protein</fullName>
    </recommendedName>
</protein>
<dbReference type="EMBL" id="KN847492">
    <property type="protein sequence ID" value="KIW21666.1"/>
    <property type="molecule type" value="Genomic_DNA"/>
</dbReference>
<dbReference type="HOGENOM" id="CLU_081905_0_0_1"/>
<dbReference type="OrthoDB" id="5400774at2759"/>
<feature type="region of interest" description="Disordered" evidence="1">
    <location>
        <begin position="44"/>
        <end position="64"/>
    </location>
</feature>
<reference evidence="3 4" key="1">
    <citation type="submission" date="2015-01" db="EMBL/GenBank/DDBJ databases">
        <title>The Genome Sequence of Exophiala spinifera CBS89968.</title>
        <authorList>
            <consortium name="The Broad Institute Genomics Platform"/>
            <person name="Cuomo C."/>
            <person name="de Hoog S."/>
            <person name="Gorbushina A."/>
            <person name="Stielow B."/>
            <person name="Teixiera M."/>
            <person name="Abouelleil A."/>
            <person name="Chapman S.B."/>
            <person name="Priest M."/>
            <person name="Young S.K."/>
            <person name="Wortman J."/>
            <person name="Nusbaum C."/>
            <person name="Birren B."/>
        </authorList>
    </citation>
    <scope>NUCLEOTIDE SEQUENCE [LARGE SCALE GENOMIC DNA]</scope>
    <source>
        <strain evidence="3 4">CBS 89968</strain>
    </source>
</reference>
<feature type="transmembrane region" description="Helical" evidence="2">
    <location>
        <begin position="75"/>
        <end position="96"/>
    </location>
</feature>
<dbReference type="GeneID" id="27329329"/>
<feature type="region of interest" description="Disordered" evidence="1">
    <location>
        <begin position="1"/>
        <end position="22"/>
    </location>
</feature>
<accession>A0A0D1Z1X7</accession>
<evidence type="ECO:0000313" key="4">
    <source>
        <dbReference type="Proteomes" id="UP000053328"/>
    </source>
</evidence>
<dbReference type="VEuPathDB" id="FungiDB:PV08_02246"/>
<keyword evidence="2" id="KW-0812">Transmembrane</keyword>
<sequence length="235" mass="26533">MDPRPSSYEPFRHGRDKYDADGHMNAVADDETLLKQEDYTRQPHAVDQPCSKGSHHHKDRPPRARFQASRTVFRVLSLVLTITILGIQAYSLYLWLKTQHMTAKNKTTGFQTKIWAVVDTRPTWVMIGVAVGAVGIHFIAFGSLCGCCQSARSGAIYIWSVYLSSSLLLAAWIAALAYFRAIDSMGDKKTSWDIWSWSCNKRSAKGDAVTWNALCVKNVRSNSKSDFILIQFLRR</sequence>
<dbReference type="Proteomes" id="UP000053328">
    <property type="component" value="Unassembled WGS sequence"/>
</dbReference>
<keyword evidence="2" id="KW-0472">Membrane</keyword>
<evidence type="ECO:0008006" key="5">
    <source>
        <dbReference type="Google" id="ProtNLM"/>
    </source>
</evidence>
<evidence type="ECO:0000256" key="2">
    <source>
        <dbReference type="SAM" id="Phobius"/>
    </source>
</evidence>
<proteinExistence type="predicted"/>
<feature type="transmembrane region" description="Helical" evidence="2">
    <location>
        <begin position="123"/>
        <end position="144"/>
    </location>
</feature>
<feature type="transmembrane region" description="Helical" evidence="2">
    <location>
        <begin position="156"/>
        <end position="179"/>
    </location>
</feature>
<name>A0A0D1Z1X7_9EURO</name>
<dbReference type="STRING" id="91928.A0A0D1Z1X7"/>
<evidence type="ECO:0000256" key="1">
    <source>
        <dbReference type="SAM" id="MobiDB-lite"/>
    </source>
</evidence>
<dbReference type="AlphaFoldDB" id="A0A0D1Z1X7"/>
<keyword evidence="4" id="KW-1185">Reference proteome</keyword>
<dbReference type="RefSeq" id="XP_016241882.1">
    <property type="nucleotide sequence ID" value="XM_016376606.1"/>
</dbReference>
<evidence type="ECO:0000313" key="3">
    <source>
        <dbReference type="EMBL" id="KIW21666.1"/>
    </source>
</evidence>
<organism evidence="3 4">
    <name type="scientific">Exophiala spinifera</name>
    <dbReference type="NCBI Taxonomy" id="91928"/>
    <lineage>
        <taxon>Eukaryota</taxon>
        <taxon>Fungi</taxon>
        <taxon>Dikarya</taxon>
        <taxon>Ascomycota</taxon>
        <taxon>Pezizomycotina</taxon>
        <taxon>Eurotiomycetes</taxon>
        <taxon>Chaetothyriomycetidae</taxon>
        <taxon>Chaetothyriales</taxon>
        <taxon>Herpotrichiellaceae</taxon>
        <taxon>Exophiala</taxon>
    </lineage>
</organism>
<feature type="compositionally biased region" description="Basic and acidic residues" evidence="1">
    <location>
        <begin position="10"/>
        <end position="22"/>
    </location>
</feature>
<gene>
    <name evidence="3" type="ORF">PV08_02246</name>
</gene>
<keyword evidence="2" id="KW-1133">Transmembrane helix</keyword>